<organism evidence="1 2">
    <name type="scientific">Paramecium tetraurelia</name>
    <dbReference type="NCBI Taxonomy" id="5888"/>
    <lineage>
        <taxon>Eukaryota</taxon>
        <taxon>Sar</taxon>
        <taxon>Alveolata</taxon>
        <taxon>Ciliophora</taxon>
        <taxon>Intramacronucleata</taxon>
        <taxon>Oligohymenophorea</taxon>
        <taxon>Peniculida</taxon>
        <taxon>Parameciidae</taxon>
        <taxon>Paramecium</taxon>
    </lineage>
</organism>
<dbReference type="InParanoid" id="A0CSW2"/>
<dbReference type="EMBL" id="CT868163">
    <property type="protein sequence ID" value="CAK73879.1"/>
    <property type="molecule type" value="Genomic_DNA"/>
</dbReference>
<protein>
    <submittedName>
        <fullName evidence="1">Uncharacterized protein</fullName>
    </submittedName>
</protein>
<dbReference type="OMA" id="WITITRI"/>
<accession>A0CSW2</accession>
<evidence type="ECO:0000313" key="1">
    <source>
        <dbReference type="EMBL" id="CAK73879.1"/>
    </source>
</evidence>
<sequence>MQFYEWITITRILIVYNEMKIVHKMLRIFLNWNSNYLGLTVIFIVDLNEKNHNIIYNFQYLKLMNFYAIDFEDQNDEALEEQVQIQENEEQDYGYDQSSNIEIDKNDTFDGYLQEEPVLLFNYEEEAPKKKQKSIVRKSKKIKKSDTETDVQSQKRMTKFKMSNDIAKLQQCQMLKTIISQMETILQKTRTQILSEIMKKQSTQQ</sequence>
<keyword evidence="2" id="KW-1185">Reference proteome</keyword>
<gene>
    <name evidence="1" type="ORF">GSPATT00010151001</name>
</gene>
<dbReference type="HOGENOM" id="CLU_116054_0_0_1"/>
<dbReference type="AlphaFoldDB" id="A0CSW2"/>
<dbReference type="GeneID" id="5027061"/>
<dbReference type="Proteomes" id="UP000000600">
    <property type="component" value="Unassembled WGS sequence"/>
</dbReference>
<proteinExistence type="predicted"/>
<dbReference type="KEGG" id="ptm:GSPATT00010151001"/>
<evidence type="ECO:0000313" key="2">
    <source>
        <dbReference type="Proteomes" id="UP000000600"/>
    </source>
</evidence>
<reference evidence="1 2" key="1">
    <citation type="journal article" date="2006" name="Nature">
        <title>Global trends of whole-genome duplications revealed by the ciliate Paramecium tetraurelia.</title>
        <authorList>
            <consortium name="Genoscope"/>
            <person name="Aury J.-M."/>
            <person name="Jaillon O."/>
            <person name="Duret L."/>
            <person name="Noel B."/>
            <person name="Jubin C."/>
            <person name="Porcel B.M."/>
            <person name="Segurens B."/>
            <person name="Daubin V."/>
            <person name="Anthouard V."/>
            <person name="Aiach N."/>
            <person name="Arnaiz O."/>
            <person name="Billaut A."/>
            <person name="Beisson J."/>
            <person name="Blanc I."/>
            <person name="Bouhouche K."/>
            <person name="Camara F."/>
            <person name="Duharcourt S."/>
            <person name="Guigo R."/>
            <person name="Gogendeau D."/>
            <person name="Katinka M."/>
            <person name="Keller A.-M."/>
            <person name="Kissmehl R."/>
            <person name="Klotz C."/>
            <person name="Koll F."/>
            <person name="Le Moue A."/>
            <person name="Lepere C."/>
            <person name="Malinsky S."/>
            <person name="Nowacki M."/>
            <person name="Nowak J.K."/>
            <person name="Plattner H."/>
            <person name="Poulain J."/>
            <person name="Ruiz F."/>
            <person name="Serrano V."/>
            <person name="Zagulski M."/>
            <person name="Dessen P."/>
            <person name="Betermier M."/>
            <person name="Weissenbach J."/>
            <person name="Scarpelli C."/>
            <person name="Schachter V."/>
            <person name="Sperling L."/>
            <person name="Meyer E."/>
            <person name="Cohen J."/>
            <person name="Wincker P."/>
        </authorList>
    </citation>
    <scope>NUCLEOTIDE SEQUENCE [LARGE SCALE GENOMIC DNA]</scope>
    <source>
        <strain evidence="1 2">Stock d4-2</strain>
    </source>
</reference>
<dbReference type="RefSeq" id="XP_001441276.1">
    <property type="nucleotide sequence ID" value="XM_001441239.2"/>
</dbReference>
<name>A0CSW2_PARTE</name>